<dbReference type="GO" id="GO:0000976">
    <property type="term" value="F:transcription cis-regulatory region binding"/>
    <property type="evidence" value="ECO:0007669"/>
    <property type="project" value="TreeGrafter"/>
</dbReference>
<evidence type="ECO:0000313" key="7">
    <source>
        <dbReference type="EMBL" id="AIG80809.1"/>
    </source>
</evidence>
<keyword evidence="4" id="KW-0804">Transcription</keyword>
<dbReference type="SUPFAM" id="SSF46689">
    <property type="entry name" value="Homeodomain-like"/>
    <property type="match status" value="1"/>
</dbReference>
<dbReference type="InterPro" id="IPR001647">
    <property type="entry name" value="HTH_TetR"/>
</dbReference>
<dbReference type="InterPro" id="IPR009057">
    <property type="entry name" value="Homeodomain-like_sf"/>
</dbReference>
<dbReference type="PANTHER" id="PTHR30055:SF226">
    <property type="entry name" value="HTH-TYPE TRANSCRIPTIONAL REGULATOR PKSA"/>
    <property type="match status" value="1"/>
</dbReference>
<accession>A0A075V8I3</accession>
<evidence type="ECO:0000259" key="6">
    <source>
        <dbReference type="PROSITE" id="PS50977"/>
    </source>
</evidence>
<reference evidence="7 8" key="1">
    <citation type="journal article" date="2014" name="J. Biotechnol.">
        <title>Complete genome sequence of the actinobacterium Amycolatopsis japonica MG417-CF17(T) (=DSM 44213T) producing (S,S)-N,N'-ethylenediaminedisuccinic acid.</title>
        <authorList>
            <person name="Stegmann E."/>
            <person name="Albersmeier A."/>
            <person name="Spohn M."/>
            <person name="Gert H."/>
            <person name="Weber T."/>
            <person name="Wohlleben W."/>
            <person name="Kalinowski J."/>
            <person name="Ruckert C."/>
        </authorList>
    </citation>
    <scope>NUCLEOTIDE SEQUENCE [LARGE SCALE GENOMIC DNA]</scope>
    <source>
        <strain evidence="8">MG417-CF17 (DSM 44213)</strain>
    </source>
</reference>
<dbReference type="PANTHER" id="PTHR30055">
    <property type="entry name" value="HTH-TYPE TRANSCRIPTIONAL REGULATOR RUTR"/>
    <property type="match status" value="1"/>
</dbReference>
<dbReference type="GO" id="GO:0003700">
    <property type="term" value="F:DNA-binding transcription factor activity"/>
    <property type="evidence" value="ECO:0007669"/>
    <property type="project" value="TreeGrafter"/>
</dbReference>
<dbReference type="STRING" id="208439.AJAP_40150"/>
<evidence type="ECO:0000313" key="8">
    <source>
        <dbReference type="Proteomes" id="UP000028492"/>
    </source>
</evidence>
<dbReference type="Pfam" id="PF13977">
    <property type="entry name" value="TetR_C_6"/>
    <property type="match status" value="1"/>
</dbReference>
<name>A0A075V8I3_9PSEU</name>
<dbReference type="PRINTS" id="PR00455">
    <property type="entry name" value="HTHTETR"/>
</dbReference>
<evidence type="ECO:0000256" key="5">
    <source>
        <dbReference type="PROSITE-ProRule" id="PRU00335"/>
    </source>
</evidence>
<keyword evidence="2" id="KW-0805">Transcription regulation</keyword>
<dbReference type="RefSeq" id="WP_038521223.1">
    <property type="nucleotide sequence ID" value="NZ_CP008953.1"/>
</dbReference>
<dbReference type="Pfam" id="PF00440">
    <property type="entry name" value="TetR_N"/>
    <property type="match status" value="1"/>
</dbReference>
<dbReference type="InterPro" id="IPR050109">
    <property type="entry name" value="HTH-type_TetR-like_transc_reg"/>
</dbReference>
<keyword evidence="8" id="KW-1185">Reference proteome</keyword>
<organism evidence="7 8">
    <name type="scientific">Amycolatopsis japonica</name>
    <dbReference type="NCBI Taxonomy" id="208439"/>
    <lineage>
        <taxon>Bacteria</taxon>
        <taxon>Bacillati</taxon>
        <taxon>Actinomycetota</taxon>
        <taxon>Actinomycetes</taxon>
        <taxon>Pseudonocardiales</taxon>
        <taxon>Pseudonocardiaceae</taxon>
        <taxon>Amycolatopsis</taxon>
        <taxon>Amycolatopsis japonica group</taxon>
    </lineage>
</organism>
<dbReference type="KEGG" id="aja:AJAP_40150"/>
<evidence type="ECO:0000256" key="1">
    <source>
        <dbReference type="ARBA" id="ARBA00022491"/>
    </source>
</evidence>
<gene>
    <name evidence="7" type="ORF">AJAP_40150</name>
</gene>
<dbReference type="InterPro" id="IPR039538">
    <property type="entry name" value="BetI_C"/>
</dbReference>
<dbReference type="PROSITE" id="PS50977">
    <property type="entry name" value="HTH_TETR_2"/>
    <property type="match status" value="1"/>
</dbReference>
<dbReference type="AlphaFoldDB" id="A0A075V8I3"/>
<dbReference type="InterPro" id="IPR036271">
    <property type="entry name" value="Tet_transcr_reg_TetR-rel_C_sf"/>
</dbReference>
<dbReference type="eggNOG" id="COG1309">
    <property type="taxonomic scope" value="Bacteria"/>
</dbReference>
<sequence>MTAKRLTREESREQTRQRLLAAAAELFSERGVNGTSVEQIAERAGFTRGAFYGNFDGKHELVVELLRRRTQREAEEVAALRDGVGSFAEMMDRLRAWNVERAEHLAGWLTLRTELALYALRNPDARPLVGEGEKSTRALLETSIRTELAARGAEPPADPAFLALILHALEDGLLLQRFLSPEGTGDEDVVDAVQLLMRSWTALSRSS</sequence>
<evidence type="ECO:0000256" key="4">
    <source>
        <dbReference type="ARBA" id="ARBA00023163"/>
    </source>
</evidence>
<dbReference type="EMBL" id="CP008953">
    <property type="protein sequence ID" value="AIG80809.1"/>
    <property type="molecule type" value="Genomic_DNA"/>
</dbReference>
<keyword evidence="3 5" id="KW-0238">DNA-binding</keyword>
<evidence type="ECO:0000256" key="3">
    <source>
        <dbReference type="ARBA" id="ARBA00023125"/>
    </source>
</evidence>
<dbReference type="Proteomes" id="UP000028492">
    <property type="component" value="Chromosome"/>
</dbReference>
<dbReference type="SUPFAM" id="SSF48498">
    <property type="entry name" value="Tetracyclin repressor-like, C-terminal domain"/>
    <property type="match status" value="1"/>
</dbReference>
<dbReference type="HOGENOM" id="CLU_069356_15_11_11"/>
<keyword evidence="1" id="KW-0678">Repressor</keyword>
<feature type="domain" description="HTH tetR-type" evidence="6">
    <location>
        <begin position="13"/>
        <end position="73"/>
    </location>
</feature>
<dbReference type="Gene3D" id="1.10.357.10">
    <property type="entry name" value="Tetracycline Repressor, domain 2"/>
    <property type="match status" value="1"/>
</dbReference>
<evidence type="ECO:0000256" key="2">
    <source>
        <dbReference type="ARBA" id="ARBA00023015"/>
    </source>
</evidence>
<feature type="DNA-binding region" description="H-T-H motif" evidence="5">
    <location>
        <begin position="36"/>
        <end position="55"/>
    </location>
</feature>
<proteinExistence type="predicted"/>
<protein>
    <recommendedName>
        <fullName evidence="6">HTH tetR-type domain-containing protein</fullName>
    </recommendedName>
</protein>